<evidence type="ECO:0000256" key="3">
    <source>
        <dbReference type="ARBA" id="ARBA00023002"/>
    </source>
</evidence>
<dbReference type="InterPro" id="IPR002347">
    <property type="entry name" value="SDR_fam"/>
</dbReference>
<evidence type="ECO:0000256" key="1">
    <source>
        <dbReference type="ARBA" id="ARBA00006484"/>
    </source>
</evidence>
<dbReference type="Gene3D" id="3.40.50.720">
    <property type="entry name" value="NAD(P)-binding Rossmann-like Domain"/>
    <property type="match status" value="1"/>
</dbReference>
<organism evidence="4 5">
    <name type="scientific">Penicillium citrinum</name>
    <dbReference type="NCBI Taxonomy" id="5077"/>
    <lineage>
        <taxon>Eukaryota</taxon>
        <taxon>Fungi</taxon>
        <taxon>Dikarya</taxon>
        <taxon>Ascomycota</taxon>
        <taxon>Pezizomycotina</taxon>
        <taxon>Eurotiomycetes</taxon>
        <taxon>Eurotiomycetidae</taxon>
        <taxon>Eurotiales</taxon>
        <taxon>Aspergillaceae</taxon>
        <taxon>Penicillium</taxon>
    </lineage>
</organism>
<comment type="similarity">
    <text evidence="1">Belongs to the short-chain dehydrogenases/reductases (SDR) family.</text>
</comment>
<dbReference type="GeneID" id="81383233"/>
<dbReference type="GO" id="GO:0050664">
    <property type="term" value="F:oxidoreductase activity, acting on NAD(P)H, oxygen as acceptor"/>
    <property type="evidence" value="ECO:0007669"/>
    <property type="project" value="TreeGrafter"/>
</dbReference>
<keyword evidence="2" id="KW-0521">NADP</keyword>
<dbReference type="InterPro" id="IPR036291">
    <property type="entry name" value="NAD(P)-bd_dom_sf"/>
</dbReference>
<dbReference type="PRINTS" id="PR00081">
    <property type="entry name" value="GDHRDH"/>
</dbReference>
<dbReference type="AlphaFoldDB" id="A0A9W9TNT8"/>
<dbReference type="GO" id="GO:0016616">
    <property type="term" value="F:oxidoreductase activity, acting on the CH-OH group of donors, NAD or NADP as acceptor"/>
    <property type="evidence" value="ECO:0007669"/>
    <property type="project" value="UniProtKB-ARBA"/>
</dbReference>
<dbReference type="EMBL" id="JAPQKT010000004">
    <property type="protein sequence ID" value="KAJ5233380.1"/>
    <property type="molecule type" value="Genomic_DNA"/>
</dbReference>
<comment type="caution">
    <text evidence="4">The sequence shown here is derived from an EMBL/GenBank/DDBJ whole genome shotgun (WGS) entry which is preliminary data.</text>
</comment>
<dbReference type="FunFam" id="3.40.50.720:FF:000084">
    <property type="entry name" value="Short-chain dehydrogenase reductase"/>
    <property type="match status" value="1"/>
</dbReference>
<dbReference type="OrthoDB" id="5325318at2759"/>
<accession>A0A9W9TNT8</accession>
<evidence type="ECO:0000313" key="5">
    <source>
        <dbReference type="Proteomes" id="UP001147733"/>
    </source>
</evidence>
<reference evidence="4" key="2">
    <citation type="journal article" date="2023" name="IMA Fungus">
        <title>Comparative genomic study of the Penicillium genus elucidates a diverse pangenome and 15 lateral gene transfer events.</title>
        <authorList>
            <person name="Petersen C."/>
            <person name="Sorensen T."/>
            <person name="Nielsen M.R."/>
            <person name="Sondergaard T.E."/>
            <person name="Sorensen J.L."/>
            <person name="Fitzpatrick D.A."/>
            <person name="Frisvad J.C."/>
            <person name="Nielsen K.L."/>
        </authorList>
    </citation>
    <scope>NUCLEOTIDE SEQUENCE</scope>
    <source>
        <strain evidence="4">IBT 23319</strain>
    </source>
</reference>
<dbReference type="Pfam" id="PF00106">
    <property type="entry name" value="adh_short"/>
    <property type="match status" value="1"/>
</dbReference>
<dbReference type="PANTHER" id="PTHR43008:SF4">
    <property type="entry name" value="CHAIN DEHYDROGENASE, PUTATIVE (AFU_ORTHOLOGUE AFUA_4G08710)-RELATED"/>
    <property type="match status" value="1"/>
</dbReference>
<dbReference type="RefSeq" id="XP_056500880.1">
    <property type="nucleotide sequence ID" value="XM_056644066.1"/>
</dbReference>
<evidence type="ECO:0000313" key="4">
    <source>
        <dbReference type="EMBL" id="KAJ5233380.1"/>
    </source>
</evidence>
<proteinExistence type="inferred from homology"/>
<dbReference type="SUPFAM" id="SSF51735">
    <property type="entry name" value="NAD(P)-binding Rossmann-fold domains"/>
    <property type="match status" value="1"/>
</dbReference>
<sequence>MACKFGTEETIAADFKSQTIFELMSLKGKVTVVTGAARGIGLALARGAAELGSDVAILDTLHEPSEDLGSWKSLGVRIKYYRNDVTELDQLTETFERIKRDLGRIDNWYGSNFRMRKKEIKTKQRYPSITAAGLVLDKPFHDHEWEECSKILNVNVMGTFFCAKLASKAMKEQKKKGSIVMIASNAANVAIPSRNMSIYTASKGAIQSLTRALAVELAEFGIRVNSVSPGFIATEMIMEACRRDSDLWDVFSSKPPLQRVGARSHLKGIVGYLLTDAAAYTTGTDVVVDGGLACGHS</sequence>
<dbReference type="InterPro" id="IPR020904">
    <property type="entry name" value="Sc_DH/Rdtase_CS"/>
</dbReference>
<keyword evidence="5" id="KW-1185">Reference proteome</keyword>
<evidence type="ECO:0000256" key="2">
    <source>
        <dbReference type="ARBA" id="ARBA00022857"/>
    </source>
</evidence>
<dbReference type="Proteomes" id="UP001147733">
    <property type="component" value="Unassembled WGS sequence"/>
</dbReference>
<gene>
    <name evidence="4" type="ORF">N7469_005146</name>
</gene>
<dbReference type="PANTHER" id="PTHR43008">
    <property type="entry name" value="BENZIL REDUCTASE"/>
    <property type="match status" value="1"/>
</dbReference>
<keyword evidence="3" id="KW-0560">Oxidoreductase</keyword>
<name>A0A9W9TNT8_PENCI</name>
<reference evidence="4" key="1">
    <citation type="submission" date="2022-11" db="EMBL/GenBank/DDBJ databases">
        <authorList>
            <person name="Petersen C."/>
        </authorList>
    </citation>
    <scope>NUCLEOTIDE SEQUENCE</scope>
    <source>
        <strain evidence="4">IBT 23319</strain>
    </source>
</reference>
<protein>
    <submittedName>
        <fullName evidence="4">Uncharacterized protein</fullName>
    </submittedName>
</protein>
<dbReference type="PROSITE" id="PS00061">
    <property type="entry name" value="ADH_SHORT"/>
    <property type="match status" value="1"/>
</dbReference>